<dbReference type="InterPro" id="IPR016181">
    <property type="entry name" value="Acyl_CoA_acyltransferase"/>
</dbReference>
<reference evidence="1 2" key="1">
    <citation type="journal article" date="2022" name="Genome Biol. Evol.">
        <title>Host diet, physiology and behaviors set the stage for Lachnospiraceae cladogenesis.</title>
        <authorList>
            <person name="Vera-Ponce De Leon A."/>
            <person name="Schneider M."/>
            <person name="Jahnes B.C."/>
            <person name="Sadowski V."/>
            <person name="Camuy-Velez L.A."/>
            <person name="Duan J."/>
            <person name="Sabree Z.L."/>
        </authorList>
    </citation>
    <scope>NUCLEOTIDE SEQUENCE [LARGE SCALE GENOMIC DNA]</scope>
    <source>
        <strain evidence="1 2">PAL113</strain>
    </source>
</reference>
<evidence type="ECO:0008006" key="3">
    <source>
        <dbReference type="Google" id="ProtNLM"/>
    </source>
</evidence>
<keyword evidence="2" id="KW-1185">Reference proteome</keyword>
<dbReference type="RefSeq" id="WP_262067151.1">
    <property type="nucleotide sequence ID" value="NZ_JAMXOD010000024.1"/>
</dbReference>
<dbReference type="SUPFAM" id="SSF55729">
    <property type="entry name" value="Acyl-CoA N-acyltransferases (Nat)"/>
    <property type="match status" value="1"/>
</dbReference>
<gene>
    <name evidence="1" type="ORF">NK125_13300</name>
</gene>
<proteinExistence type="predicted"/>
<evidence type="ECO:0000313" key="1">
    <source>
        <dbReference type="EMBL" id="MCP1103378.1"/>
    </source>
</evidence>
<name>A0ABT1EC17_9FIRM</name>
<evidence type="ECO:0000313" key="2">
    <source>
        <dbReference type="Proteomes" id="UP001523566"/>
    </source>
</evidence>
<dbReference type="EMBL" id="JAMZFW010000024">
    <property type="protein sequence ID" value="MCP1103378.1"/>
    <property type="molecule type" value="Genomic_DNA"/>
</dbReference>
<protein>
    <recommendedName>
        <fullName evidence="3">GNAT family N-acetyltransferase</fullName>
    </recommendedName>
</protein>
<dbReference type="Proteomes" id="UP001523566">
    <property type="component" value="Unassembled WGS sequence"/>
</dbReference>
<dbReference type="Gene3D" id="3.40.630.30">
    <property type="match status" value="1"/>
</dbReference>
<accession>A0ABT1EC17</accession>
<organism evidence="1 2">
    <name type="scientific">Aequitasia blattaphilus</name>
    <dbReference type="NCBI Taxonomy" id="2949332"/>
    <lineage>
        <taxon>Bacteria</taxon>
        <taxon>Bacillati</taxon>
        <taxon>Bacillota</taxon>
        <taxon>Clostridia</taxon>
        <taxon>Lachnospirales</taxon>
        <taxon>Lachnospiraceae</taxon>
        <taxon>Aequitasia</taxon>
    </lineage>
</organism>
<comment type="caution">
    <text evidence="1">The sequence shown here is derived from an EMBL/GenBank/DDBJ whole genome shotgun (WGS) entry which is preliminary data.</text>
</comment>
<sequence length="72" mass="8416">MNNLIIRNEREDDYHAVELVTRDAFWNLYVPGGNEHYLVHILRKSPDFIPELAFIAELDSKIVGSIFLQNLM</sequence>